<evidence type="ECO:0000259" key="5">
    <source>
        <dbReference type="PROSITE" id="PS50977"/>
    </source>
</evidence>
<dbReference type="PROSITE" id="PS50977">
    <property type="entry name" value="HTH_TETR_2"/>
    <property type="match status" value="1"/>
</dbReference>
<evidence type="ECO:0000256" key="4">
    <source>
        <dbReference type="PROSITE-ProRule" id="PRU00335"/>
    </source>
</evidence>
<evidence type="ECO:0000256" key="3">
    <source>
        <dbReference type="ARBA" id="ARBA00023163"/>
    </source>
</evidence>
<dbReference type="PRINTS" id="PR00455">
    <property type="entry name" value="HTHTETR"/>
</dbReference>
<dbReference type="RefSeq" id="WP_233695517.1">
    <property type="nucleotide sequence ID" value="NZ_JAJNBZ010000001.1"/>
</dbReference>
<protein>
    <submittedName>
        <fullName evidence="6">TetR/AcrR family transcriptional regulator</fullName>
    </submittedName>
</protein>
<name>A0ABS8Y8U7_9BACL</name>
<dbReference type="PANTHER" id="PTHR30055:SF238">
    <property type="entry name" value="MYCOFACTOCIN BIOSYNTHESIS TRANSCRIPTIONAL REGULATOR MFTR-RELATED"/>
    <property type="match status" value="1"/>
</dbReference>
<organism evidence="6 7">
    <name type="scientific">Paenibacillus profundus</name>
    <dbReference type="NCBI Taxonomy" id="1173085"/>
    <lineage>
        <taxon>Bacteria</taxon>
        <taxon>Bacillati</taxon>
        <taxon>Bacillota</taxon>
        <taxon>Bacilli</taxon>
        <taxon>Bacillales</taxon>
        <taxon>Paenibacillaceae</taxon>
        <taxon>Paenibacillus</taxon>
    </lineage>
</organism>
<dbReference type="InterPro" id="IPR050109">
    <property type="entry name" value="HTH-type_TetR-like_transc_reg"/>
</dbReference>
<feature type="DNA-binding region" description="H-T-H motif" evidence="4">
    <location>
        <begin position="23"/>
        <end position="42"/>
    </location>
</feature>
<dbReference type="Pfam" id="PF00440">
    <property type="entry name" value="TetR_N"/>
    <property type="match status" value="1"/>
</dbReference>
<evidence type="ECO:0000313" key="6">
    <source>
        <dbReference type="EMBL" id="MCE5168208.1"/>
    </source>
</evidence>
<dbReference type="Proteomes" id="UP001199916">
    <property type="component" value="Unassembled WGS sequence"/>
</dbReference>
<dbReference type="Gene3D" id="1.10.357.10">
    <property type="entry name" value="Tetracycline Repressor, domain 2"/>
    <property type="match status" value="1"/>
</dbReference>
<dbReference type="SUPFAM" id="SSF46689">
    <property type="entry name" value="Homeodomain-like"/>
    <property type="match status" value="1"/>
</dbReference>
<keyword evidence="1" id="KW-0805">Transcription regulation</keyword>
<gene>
    <name evidence="6" type="ORF">LQV63_02580</name>
</gene>
<dbReference type="Gene3D" id="1.10.10.60">
    <property type="entry name" value="Homeodomain-like"/>
    <property type="match status" value="1"/>
</dbReference>
<keyword evidence="7" id="KW-1185">Reference proteome</keyword>
<keyword evidence="3" id="KW-0804">Transcription</keyword>
<dbReference type="SUPFAM" id="SSF48498">
    <property type="entry name" value="Tetracyclin repressor-like, C-terminal domain"/>
    <property type="match status" value="1"/>
</dbReference>
<evidence type="ECO:0000256" key="1">
    <source>
        <dbReference type="ARBA" id="ARBA00023015"/>
    </source>
</evidence>
<dbReference type="EMBL" id="JAJNBZ010000001">
    <property type="protein sequence ID" value="MCE5168208.1"/>
    <property type="molecule type" value="Genomic_DNA"/>
</dbReference>
<feature type="domain" description="HTH tetR-type" evidence="5">
    <location>
        <begin position="1"/>
        <end position="60"/>
    </location>
</feature>
<keyword evidence="2 4" id="KW-0238">DNA-binding</keyword>
<comment type="caution">
    <text evidence="6">The sequence shown here is derived from an EMBL/GenBank/DDBJ whole genome shotgun (WGS) entry which is preliminary data.</text>
</comment>
<evidence type="ECO:0000313" key="7">
    <source>
        <dbReference type="Proteomes" id="UP001199916"/>
    </source>
</evidence>
<proteinExistence type="predicted"/>
<dbReference type="InterPro" id="IPR001647">
    <property type="entry name" value="HTH_TetR"/>
</dbReference>
<sequence>MTANRIIEIALDHFAENGYEGASLAHIAEQVGIKTPSIYAHFKSKDDLFLRVIEQAIHDELKLLREFCERSRDNTVQHQLFELIAQYKDRYDNDNSVKFLLRMMFFPPVSLQALVMEHINAYLDKMEQMLVTVFERGMERAEVAQLDVGTVTASFMCLLDGVLVEMLLGGPVRFKKRLDASWKIYWLSLTP</sequence>
<dbReference type="PANTHER" id="PTHR30055">
    <property type="entry name" value="HTH-TYPE TRANSCRIPTIONAL REGULATOR RUTR"/>
    <property type="match status" value="1"/>
</dbReference>
<dbReference type="InterPro" id="IPR009057">
    <property type="entry name" value="Homeodomain-like_sf"/>
</dbReference>
<dbReference type="InterPro" id="IPR036271">
    <property type="entry name" value="Tet_transcr_reg_TetR-rel_C_sf"/>
</dbReference>
<reference evidence="6 7" key="1">
    <citation type="submission" date="2021-11" db="EMBL/GenBank/DDBJ databases">
        <title>Draft genome sequence of Paenibacillus profundus YoMME, a new Gram-positive bacteria with exoelectrogenic properties.</title>
        <authorList>
            <person name="Hubenova Y."/>
            <person name="Hubenova E."/>
            <person name="Manasiev Y."/>
            <person name="Peykov S."/>
            <person name="Mitov M."/>
        </authorList>
    </citation>
    <scope>NUCLEOTIDE SEQUENCE [LARGE SCALE GENOMIC DNA]</scope>
    <source>
        <strain evidence="6 7">YoMME</strain>
    </source>
</reference>
<evidence type="ECO:0000256" key="2">
    <source>
        <dbReference type="ARBA" id="ARBA00023125"/>
    </source>
</evidence>
<accession>A0ABS8Y8U7</accession>